<sequence length="119" mass="12510">MADTDVPTEEKPSRSDGGRPTASAESESSQPTALTLGDLVGTTEQDRTGPSSAWLFRHGLYIGAILLIGFVVLPELMLSVGSGWPVGIAWAFAESLRYGAVILAGMYALNVAVSDALER</sequence>
<organism evidence="3 4">
    <name type="scientific">Haloprofundus marisrubri</name>
    <dbReference type="NCBI Taxonomy" id="1514971"/>
    <lineage>
        <taxon>Archaea</taxon>
        <taxon>Methanobacteriati</taxon>
        <taxon>Methanobacteriota</taxon>
        <taxon>Stenosarchaea group</taxon>
        <taxon>Halobacteria</taxon>
        <taxon>Halobacteriales</taxon>
        <taxon>Haloferacaceae</taxon>
        <taxon>Haloprofundus</taxon>
    </lineage>
</organism>
<protein>
    <submittedName>
        <fullName evidence="3">Uncharacterized protein</fullName>
    </submittedName>
</protein>
<dbReference type="RefSeq" id="WP_058582804.1">
    <property type="nucleotide sequence ID" value="NZ_LOPU01000030.1"/>
</dbReference>
<dbReference type="AlphaFoldDB" id="A0A0W1R591"/>
<dbReference type="OrthoDB" id="377685at2157"/>
<reference evidence="3 4" key="1">
    <citation type="submission" date="2015-12" db="EMBL/GenBank/DDBJ databases">
        <title>Haloprofundus marisrubri gen. nov., sp. nov., an extremely halophilic archaeon isolated from the Discovery deep brine-seawater interface in the Red Sea.</title>
        <authorList>
            <person name="Zhang G."/>
            <person name="Stingl U."/>
            <person name="Rashid M."/>
        </authorList>
    </citation>
    <scope>NUCLEOTIDE SEQUENCE [LARGE SCALE GENOMIC DNA]</scope>
    <source>
        <strain evidence="3 4">SB9</strain>
    </source>
</reference>
<accession>A0A0W1R591</accession>
<feature type="compositionally biased region" description="Basic and acidic residues" evidence="1">
    <location>
        <begin position="8"/>
        <end position="17"/>
    </location>
</feature>
<dbReference type="EMBL" id="LOPU01000030">
    <property type="protein sequence ID" value="KTG08520.1"/>
    <property type="molecule type" value="Genomic_DNA"/>
</dbReference>
<evidence type="ECO:0000313" key="3">
    <source>
        <dbReference type="EMBL" id="KTG08520.1"/>
    </source>
</evidence>
<evidence type="ECO:0000256" key="2">
    <source>
        <dbReference type="SAM" id="Phobius"/>
    </source>
</evidence>
<keyword evidence="4" id="KW-1185">Reference proteome</keyword>
<keyword evidence="2" id="KW-0472">Membrane</keyword>
<evidence type="ECO:0000256" key="1">
    <source>
        <dbReference type="SAM" id="MobiDB-lite"/>
    </source>
</evidence>
<gene>
    <name evidence="3" type="ORF">AUR64_17735</name>
</gene>
<feature type="region of interest" description="Disordered" evidence="1">
    <location>
        <begin position="1"/>
        <end position="49"/>
    </location>
</feature>
<keyword evidence="2" id="KW-0812">Transmembrane</keyword>
<evidence type="ECO:0000313" key="4">
    <source>
        <dbReference type="Proteomes" id="UP000054387"/>
    </source>
</evidence>
<dbReference type="STRING" id="1514971.AUR64_17735"/>
<dbReference type="Proteomes" id="UP000054387">
    <property type="component" value="Unassembled WGS sequence"/>
</dbReference>
<feature type="compositionally biased region" description="Polar residues" evidence="1">
    <location>
        <begin position="23"/>
        <end position="33"/>
    </location>
</feature>
<name>A0A0W1R591_9EURY</name>
<proteinExistence type="predicted"/>
<comment type="caution">
    <text evidence="3">The sequence shown here is derived from an EMBL/GenBank/DDBJ whole genome shotgun (WGS) entry which is preliminary data.</text>
</comment>
<keyword evidence="2" id="KW-1133">Transmembrane helix</keyword>
<feature type="transmembrane region" description="Helical" evidence="2">
    <location>
        <begin position="96"/>
        <end position="117"/>
    </location>
</feature>
<feature type="transmembrane region" description="Helical" evidence="2">
    <location>
        <begin position="60"/>
        <end position="84"/>
    </location>
</feature>